<proteinExistence type="predicted"/>
<sequence length="100" mass="11519">MDKTLEKIKAILRREETMDIESPYRCLPSLPPGTEDWIDFKAHQIKNSLLPKDKPPLLSADSPVIKKITQNYFGTTVATSQIHHYLEAQREADIKHYEGK</sequence>
<protein>
    <submittedName>
        <fullName evidence="1">Uncharacterized protein</fullName>
    </submittedName>
</protein>
<dbReference type="AlphaFoldDB" id="A0A0F9VD02"/>
<dbReference type="EMBL" id="LAZR01000383">
    <property type="protein sequence ID" value="KKN71441.1"/>
    <property type="molecule type" value="Genomic_DNA"/>
</dbReference>
<name>A0A0F9VD02_9ZZZZ</name>
<accession>A0A0F9VD02</accession>
<evidence type="ECO:0000313" key="1">
    <source>
        <dbReference type="EMBL" id="KKN71441.1"/>
    </source>
</evidence>
<organism evidence="1">
    <name type="scientific">marine sediment metagenome</name>
    <dbReference type="NCBI Taxonomy" id="412755"/>
    <lineage>
        <taxon>unclassified sequences</taxon>
        <taxon>metagenomes</taxon>
        <taxon>ecological metagenomes</taxon>
    </lineage>
</organism>
<comment type="caution">
    <text evidence="1">The sequence shown here is derived from an EMBL/GenBank/DDBJ whole genome shotgun (WGS) entry which is preliminary data.</text>
</comment>
<gene>
    <name evidence="1" type="ORF">LCGC14_0420200</name>
</gene>
<reference evidence="1" key="1">
    <citation type="journal article" date="2015" name="Nature">
        <title>Complex archaea that bridge the gap between prokaryotes and eukaryotes.</title>
        <authorList>
            <person name="Spang A."/>
            <person name="Saw J.H."/>
            <person name="Jorgensen S.L."/>
            <person name="Zaremba-Niedzwiedzka K."/>
            <person name="Martijn J."/>
            <person name="Lind A.E."/>
            <person name="van Eijk R."/>
            <person name="Schleper C."/>
            <person name="Guy L."/>
            <person name="Ettema T.J."/>
        </authorList>
    </citation>
    <scope>NUCLEOTIDE SEQUENCE</scope>
</reference>